<dbReference type="InterPro" id="IPR011519">
    <property type="entry name" value="UnbV_ASPIC"/>
</dbReference>
<keyword evidence="1" id="KW-0732">Signal</keyword>
<proteinExistence type="predicted"/>
<accession>A0A1F6DW11</accession>
<evidence type="ECO:0000256" key="1">
    <source>
        <dbReference type="ARBA" id="ARBA00022729"/>
    </source>
</evidence>
<feature type="domain" description="ASPIC/UnbV" evidence="2">
    <location>
        <begin position="484"/>
        <end position="550"/>
    </location>
</feature>
<dbReference type="Pfam" id="PF13517">
    <property type="entry name" value="FG-GAP_3"/>
    <property type="match status" value="4"/>
</dbReference>
<organism evidence="3 4">
    <name type="scientific">Candidatus Kaiserbacteria bacterium RIFCSPHIGHO2_02_FULL_55_20</name>
    <dbReference type="NCBI Taxonomy" id="1798497"/>
    <lineage>
        <taxon>Bacteria</taxon>
        <taxon>Candidatus Kaiseribacteriota</taxon>
    </lineage>
</organism>
<dbReference type="STRING" id="1798497.A3D71_00250"/>
<dbReference type="InterPro" id="IPR013517">
    <property type="entry name" value="FG-GAP"/>
</dbReference>
<gene>
    <name evidence="3" type="ORF">A3D71_00250</name>
</gene>
<protein>
    <recommendedName>
        <fullName evidence="2">ASPIC/UnbV domain-containing protein</fullName>
    </recommendedName>
</protein>
<dbReference type="Gene3D" id="2.130.10.130">
    <property type="entry name" value="Integrin alpha, N-terminal"/>
    <property type="match status" value="2"/>
</dbReference>
<dbReference type="PANTHER" id="PTHR16026:SF0">
    <property type="entry name" value="CARTILAGE ACIDIC PROTEIN 1"/>
    <property type="match status" value="1"/>
</dbReference>
<evidence type="ECO:0000313" key="3">
    <source>
        <dbReference type="EMBL" id="OGG65517.1"/>
    </source>
</evidence>
<dbReference type="PANTHER" id="PTHR16026">
    <property type="entry name" value="CARTILAGE ACIDIC PROTEIN 1"/>
    <property type="match status" value="1"/>
</dbReference>
<dbReference type="Pfam" id="PF07593">
    <property type="entry name" value="UnbV_ASPIC"/>
    <property type="match status" value="1"/>
</dbReference>
<dbReference type="SUPFAM" id="SSF69318">
    <property type="entry name" value="Integrin alpha N-terminal domain"/>
    <property type="match status" value="1"/>
</dbReference>
<evidence type="ECO:0000313" key="4">
    <source>
        <dbReference type="Proteomes" id="UP000177652"/>
    </source>
</evidence>
<dbReference type="EMBL" id="MFLK01000044">
    <property type="protein sequence ID" value="OGG65517.1"/>
    <property type="molecule type" value="Genomic_DNA"/>
</dbReference>
<evidence type="ECO:0000259" key="2">
    <source>
        <dbReference type="Pfam" id="PF07593"/>
    </source>
</evidence>
<dbReference type="InterPro" id="IPR028994">
    <property type="entry name" value="Integrin_alpha_N"/>
</dbReference>
<name>A0A1F6DW11_9BACT</name>
<reference evidence="3 4" key="1">
    <citation type="journal article" date="2016" name="Nat. Commun.">
        <title>Thousands of microbial genomes shed light on interconnected biogeochemical processes in an aquifer system.</title>
        <authorList>
            <person name="Anantharaman K."/>
            <person name="Brown C.T."/>
            <person name="Hug L.A."/>
            <person name="Sharon I."/>
            <person name="Castelle C.J."/>
            <person name="Probst A.J."/>
            <person name="Thomas B.C."/>
            <person name="Singh A."/>
            <person name="Wilkins M.J."/>
            <person name="Karaoz U."/>
            <person name="Brodie E.L."/>
            <person name="Williams K.H."/>
            <person name="Hubbard S.S."/>
            <person name="Banfield J.F."/>
        </authorList>
    </citation>
    <scope>NUCLEOTIDE SEQUENCE [LARGE SCALE GENOMIC DNA]</scope>
</reference>
<sequence>MRKTLVLSAAAIFLFTVTLVVVYRDAVPFFGTRGVFTDVIAGAGISTLPTAGGVSWGDYDSDGYLDLLMRPHGGSYVLYRNDGDGTFTDVTESAGLASITHFANSATFGDYDNDGCSDLFVSQGLNNADSAKPDALYRNNCDGTFTDVSKEAGVTVAHHGKGVAWGDFDRDGFLDIYVATYGGLSFRKSDTAWKLIGWTFEPNVLYRNNRDGTFTNVTKRARVSGEPFCTKYKEEELLELGSTQGGVGSVEYLTKTDAGLKPNWQAVWFDYDNDGFSDLYVSNEVAINALYHNNGDGTFTDTTERAGLCQKQSTHGIAVGDYNGDGFFDIYATGSRRNILWHNNGDGTFTEISERAGVANFGFLGWGTGALDYDNDGLLDIYSINGSTQNTSVKSTYPEREDRLYKNNGDGTFTETAKESGITGNDSKSFGAFGDFNNDGFTDVFVVSDEGFEPAGANRLYRNTPNGNHWLTVKLVGVKSNREGVGAVIIAEVAGNKRVRQVLSGGSFVGQNSIWQTFGLGKSTVVDTLTVLWPSGIRQTLHSVPVDRILSVREASE</sequence>
<dbReference type="InterPro" id="IPR027039">
    <property type="entry name" value="Crtac1"/>
</dbReference>
<comment type="caution">
    <text evidence="3">The sequence shown here is derived from an EMBL/GenBank/DDBJ whole genome shotgun (WGS) entry which is preliminary data.</text>
</comment>
<dbReference type="Proteomes" id="UP000177652">
    <property type="component" value="Unassembled WGS sequence"/>
</dbReference>
<dbReference type="AlphaFoldDB" id="A0A1F6DW11"/>